<dbReference type="PANTHER" id="PTHR30462">
    <property type="entry name" value="INTERMEMBRANE TRANSPORT PROTEIN PQIB-RELATED"/>
    <property type="match status" value="1"/>
</dbReference>
<reference evidence="10 11" key="1">
    <citation type="submission" date="2017-03" db="EMBL/GenBank/DDBJ databases">
        <title>Complete genome sequence of Candidatus 'Thiodictyon syntrophicum' sp. nov. strain Cad16T, a photolithoautotroph purple sulfur bacterium isolated from an alpine meromictic lake.</title>
        <authorList>
            <person name="Luedin S.M."/>
            <person name="Pothier J.F."/>
            <person name="Danza F."/>
            <person name="Storelli N."/>
            <person name="Wittwer M."/>
            <person name="Tonolla M."/>
        </authorList>
    </citation>
    <scope>NUCLEOTIDE SEQUENCE [LARGE SCALE GENOMIC DNA]</scope>
    <source>
        <strain evidence="10 11">Cad16T</strain>
    </source>
</reference>
<dbReference type="OrthoDB" id="9806984at2"/>
<evidence type="ECO:0000256" key="2">
    <source>
        <dbReference type="ARBA" id="ARBA00022475"/>
    </source>
</evidence>
<dbReference type="EMBL" id="CP020370">
    <property type="protein sequence ID" value="AUB79697.1"/>
    <property type="molecule type" value="Genomic_DNA"/>
</dbReference>
<dbReference type="PANTHER" id="PTHR30462:SF0">
    <property type="entry name" value="INTERMEMBRANE TRANSPORT PROTEIN YEBT"/>
    <property type="match status" value="1"/>
</dbReference>
<keyword evidence="6 8" id="KW-0472">Membrane</keyword>
<protein>
    <submittedName>
        <fullName evidence="10">Mammalian cell entry protein</fullName>
    </submittedName>
</protein>
<evidence type="ECO:0000256" key="3">
    <source>
        <dbReference type="ARBA" id="ARBA00022519"/>
    </source>
</evidence>
<feature type="transmembrane region" description="Helical" evidence="8">
    <location>
        <begin position="50"/>
        <end position="67"/>
    </location>
</feature>
<gene>
    <name evidence="10" type="ORF">THSYN_01140</name>
</gene>
<keyword evidence="2" id="KW-1003">Cell membrane</keyword>
<evidence type="ECO:0000256" key="1">
    <source>
        <dbReference type="ARBA" id="ARBA00004533"/>
    </source>
</evidence>
<proteinExistence type="predicted"/>
<accession>A0A2K8U2C4</accession>
<evidence type="ECO:0000313" key="10">
    <source>
        <dbReference type="EMBL" id="AUB79697.1"/>
    </source>
</evidence>
<comment type="subcellular location">
    <subcellularLocation>
        <location evidence="1">Cell inner membrane</location>
    </subcellularLocation>
</comment>
<evidence type="ECO:0000256" key="8">
    <source>
        <dbReference type="SAM" id="Phobius"/>
    </source>
</evidence>
<keyword evidence="5 8" id="KW-1133">Transmembrane helix</keyword>
<name>A0A2K8U2C4_9GAMM</name>
<feature type="region of interest" description="Disordered" evidence="7">
    <location>
        <begin position="1"/>
        <end position="33"/>
    </location>
</feature>
<evidence type="ECO:0000256" key="7">
    <source>
        <dbReference type="SAM" id="MobiDB-lite"/>
    </source>
</evidence>
<dbReference type="GO" id="GO:0005886">
    <property type="term" value="C:plasma membrane"/>
    <property type="evidence" value="ECO:0007669"/>
    <property type="project" value="UniProtKB-SubCell"/>
</dbReference>
<evidence type="ECO:0000313" key="11">
    <source>
        <dbReference type="Proteomes" id="UP000232638"/>
    </source>
</evidence>
<evidence type="ECO:0000259" key="9">
    <source>
        <dbReference type="Pfam" id="PF02470"/>
    </source>
</evidence>
<evidence type="ECO:0000256" key="6">
    <source>
        <dbReference type="ARBA" id="ARBA00023136"/>
    </source>
</evidence>
<organism evidence="10 11">
    <name type="scientific">Candidatus Thiodictyon syntrophicum</name>
    <dbReference type="NCBI Taxonomy" id="1166950"/>
    <lineage>
        <taxon>Bacteria</taxon>
        <taxon>Pseudomonadati</taxon>
        <taxon>Pseudomonadota</taxon>
        <taxon>Gammaproteobacteria</taxon>
        <taxon>Chromatiales</taxon>
        <taxon>Chromatiaceae</taxon>
        <taxon>Thiodictyon</taxon>
    </lineage>
</organism>
<feature type="domain" description="Mce/MlaD" evidence="9">
    <location>
        <begin position="327"/>
        <end position="418"/>
    </location>
</feature>
<keyword evidence="11" id="KW-1185">Reference proteome</keyword>
<dbReference type="AlphaFoldDB" id="A0A2K8U2C4"/>
<dbReference type="InterPro" id="IPR051800">
    <property type="entry name" value="PqiA-PqiB_transport"/>
</dbReference>
<feature type="domain" description="Mce/MlaD" evidence="9">
    <location>
        <begin position="190"/>
        <end position="263"/>
    </location>
</feature>
<sequence>MSETENGAIPGRGARTAPAPSAPGQAEEWADWPGAPLPEAVTRRRDRPSIVWLIPLVALVIGAWLAYKTYAEQGPRVQIQFNSAAGLQAGKTKVKFKDVDVGEVTAIDVSPDLKSILVTAQLKYGSSAYLTTDTRFWVERPRVSASRVSGLETLLSGPYIAIDPVTEGKSARRFLGLEEPPLFTTSEAGKRFLLRSPTLGSLNIGSPVYYRQIQVGQVAGHQLETDGGSVNIEIFVSSPYDRLVYTNTRFWNASGLDFSISTAGVTVDTQSLLSVLIGGISFDTPDTIDGERKAAAAGEVLALYPSREQAHEKTYAHKDRYLLYFKGSVSGLAVGAAVRLRGIAIGRVLDVQLIFNVDDYDFQIPVLVEVEPERIGVSGDPGRIEPAAVVERLVANGLRGQLKSDNLLTGALYVDLDFHPGAPPERPSRHGDYVVLPTVPAPLEALTTRATSVLEKLDRLPIEQLGRDLGQAAAGANALINSRELQGAVAETQAALAAVRKSAERLDGELAPQLSAALRATSTTMKYAGDIVALNSPLYIEMERMFAEVGAAARSVRLMADYLERHPEALLKGKAGGR</sequence>
<evidence type="ECO:0000256" key="4">
    <source>
        <dbReference type="ARBA" id="ARBA00022692"/>
    </source>
</evidence>
<keyword evidence="4 8" id="KW-0812">Transmembrane</keyword>
<feature type="domain" description="Mce/MlaD" evidence="9">
    <location>
        <begin position="74"/>
        <end position="164"/>
    </location>
</feature>
<dbReference type="KEGG" id="tsy:THSYN_01140"/>
<dbReference type="Proteomes" id="UP000232638">
    <property type="component" value="Chromosome"/>
</dbReference>
<dbReference type="RefSeq" id="WP_100917515.1">
    <property type="nucleotide sequence ID" value="NZ_CP020370.1"/>
</dbReference>
<dbReference type="InterPro" id="IPR003399">
    <property type="entry name" value="Mce/MlaD"/>
</dbReference>
<keyword evidence="3" id="KW-0997">Cell inner membrane</keyword>
<evidence type="ECO:0000256" key="5">
    <source>
        <dbReference type="ARBA" id="ARBA00022989"/>
    </source>
</evidence>
<dbReference type="Pfam" id="PF02470">
    <property type="entry name" value="MlaD"/>
    <property type="match status" value="3"/>
</dbReference>